<dbReference type="EMBL" id="CP070496">
    <property type="protein sequence ID" value="QSB05795.1"/>
    <property type="molecule type" value="Genomic_DNA"/>
</dbReference>
<accession>A0A895XRI5</accession>
<feature type="region of interest" description="Disordered" evidence="2">
    <location>
        <begin position="117"/>
        <end position="136"/>
    </location>
</feature>
<evidence type="ECO:0000259" key="4">
    <source>
        <dbReference type="Pfam" id="PF00561"/>
    </source>
</evidence>
<dbReference type="InterPro" id="IPR029058">
    <property type="entry name" value="AB_hydrolase_fold"/>
</dbReference>
<dbReference type="GO" id="GO:0004601">
    <property type="term" value="F:peroxidase activity"/>
    <property type="evidence" value="ECO:0007669"/>
    <property type="project" value="UniProtKB-KW"/>
</dbReference>
<keyword evidence="5" id="KW-0378">Hydrolase</keyword>
<evidence type="ECO:0000256" key="1">
    <source>
        <dbReference type="ARBA" id="ARBA00022559"/>
    </source>
</evidence>
<name>A0A895XRI5_9ACTN</name>
<dbReference type="PANTHER" id="PTHR43433">
    <property type="entry name" value="HYDROLASE, ALPHA/BETA FOLD FAMILY PROTEIN"/>
    <property type="match status" value="1"/>
</dbReference>
<sequence length="430" mass="46954">MNHTQRSSGGDVGRWKKAGIIGATVGAAAAAVAAGVAAPRYLARRARSDKADPYAAEPFEFPPTDHVGIVTTRDGVDLNVEAIGDEDAPLTVIFAHGYCMESGVFYFQRKALNEVLHPSKHHGPGTNGSRGNGHSPDAASRRNLIAYLHEHPNAGFRAVFYDQPGHGRSGALPDTEYSIDDLAAALEDVIEAVAPEGKLMIVGHSMGGMSVFALARRRPDLFKKRVAALCLISASAGGINELNFGMPRVLKRVRRTALPMVQRVTGWTPQLIDRARHLAGDIAWLITRKYGFANDDPSPALVSEVERMNTHTPMPTVMGYVRAILDHDETAVLGTMRTWKIPTLIIVGDDDQFTPTEHARFIAESLPHATHVVLAQAAHVPQMEHPGEISQRLLEIINKTVASTPPLKRGRTRKSTHRLWTPFKNPKKEF</sequence>
<dbReference type="InterPro" id="IPR000073">
    <property type="entry name" value="AB_hydrolase_1"/>
</dbReference>
<evidence type="ECO:0000313" key="5">
    <source>
        <dbReference type="EMBL" id="QSB05795.1"/>
    </source>
</evidence>
<organism evidence="5 6">
    <name type="scientific">Natronoglycomyces albus</name>
    <dbReference type="NCBI Taxonomy" id="2811108"/>
    <lineage>
        <taxon>Bacteria</taxon>
        <taxon>Bacillati</taxon>
        <taxon>Actinomycetota</taxon>
        <taxon>Actinomycetes</taxon>
        <taxon>Glycomycetales</taxon>
        <taxon>Glycomycetaceae</taxon>
        <taxon>Natronoglycomyces</taxon>
    </lineage>
</organism>
<dbReference type="GO" id="GO:0016787">
    <property type="term" value="F:hydrolase activity"/>
    <property type="evidence" value="ECO:0007669"/>
    <property type="project" value="UniProtKB-KW"/>
</dbReference>
<gene>
    <name evidence="5" type="ORF">JQS30_02365</name>
</gene>
<evidence type="ECO:0000256" key="3">
    <source>
        <dbReference type="SAM" id="Phobius"/>
    </source>
</evidence>
<keyword evidence="3" id="KW-1133">Transmembrane helix</keyword>
<dbReference type="InterPro" id="IPR050471">
    <property type="entry name" value="AB_hydrolase"/>
</dbReference>
<keyword evidence="3" id="KW-0812">Transmembrane</keyword>
<evidence type="ECO:0000313" key="6">
    <source>
        <dbReference type="Proteomes" id="UP000662939"/>
    </source>
</evidence>
<dbReference type="Proteomes" id="UP000662939">
    <property type="component" value="Chromosome"/>
</dbReference>
<protein>
    <submittedName>
        <fullName evidence="5">Alpha/beta hydrolase</fullName>
    </submittedName>
</protein>
<dbReference type="Pfam" id="PF00561">
    <property type="entry name" value="Abhydrolase_1"/>
    <property type="match status" value="1"/>
</dbReference>
<keyword evidence="1" id="KW-0575">Peroxidase</keyword>
<keyword evidence="6" id="KW-1185">Reference proteome</keyword>
<dbReference type="PANTHER" id="PTHR43433:SF1">
    <property type="entry name" value="BLL5160 PROTEIN"/>
    <property type="match status" value="1"/>
</dbReference>
<dbReference type="SUPFAM" id="SSF53474">
    <property type="entry name" value="alpha/beta-Hydrolases"/>
    <property type="match status" value="1"/>
</dbReference>
<dbReference type="InterPro" id="IPR000639">
    <property type="entry name" value="Epox_hydrolase-like"/>
</dbReference>
<feature type="domain" description="AB hydrolase-1" evidence="4">
    <location>
        <begin position="142"/>
        <end position="386"/>
    </location>
</feature>
<reference evidence="5" key="1">
    <citation type="submission" date="2021-02" db="EMBL/GenBank/DDBJ databases">
        <title>Natronoglycomyces albus gen. nov., sp. nov, a haloalkaliphilic actinobacterium from a soda solonchak soil.</title>
        <authorList>
            <person name="Sorokin D.Y."/>
            <person name="Khijniak T.V."/>
            <person name="Zakharycheva A.P."/>
            <person name="Boueva O.V."/>
            <person name="Ariskina E.V."/>
            <person name="Hahnke R.L."/>
            <person name="Bunk B."/>
            <person name="Sproer C."/>
            <person name="Schumann P."/>
            <person name="Evtushenko L.I."/>
            <person name="Kublanov I.V."/>
        </authorList>
    </citation>
    <scope>NUCLEOTIDE SEQUENCE</scope>
    <source>
        <strain evidence="5">DSM 106290</strain>
    </source>
</reference>
<dbReference type="KEGG" id="nav:JQS30_02365"/>
<dbReference type="PRINTS" id="PR00412">
    <property type="entry name" value="EPOXHYDRLASE"/>
</dbReference>
<dbReference type="RefSeq" id="WP_213171807.1">
    <property type="nucleotide sequence ID" value="NZ_CP070496.1"/>
</dbReference>
<proteinExistence type="predicted"/>
<keyword evidence="3" id="KW-0472">Membrane</keyword>
<dbReference type="AlphaFoldDB" id="A0A895XRI5"/>
<evidence type="ECO:0000256" key="2">
    <source>
        <dbReference type="SAM" id="MobiDB-lite"/>
    </source>
</evidence>
<dbReference type="Gene3D" id="3.40.50.1820">
    <property type="entry name" value="alpha/beta hydrolase"/>
    <property type="match status" value="1"/>
</dbReference>
<feature type="transmembrane region" description="Helical" evidence="3">
    <location>
        <begin position="20"/>
        <end position="42"/>
    </location>
</feature>
<keyword evidence="1" id="KW-0560">Oxidoreductase</keyword>